<reference evidence="4" key="1">
    <citation type="submission" date="2021-02" db="EMBL/GenBank/DDBJ databases">
        <title>Rhodobacter shimadae sp. nov., an aerobic anoxygenic phototrophic bacterium isolated from a hot spring.</title>
        <authorList>
            <person name="Muramatsu S."/>
            <person name="Haruta S."/>
            <person name="Hirose S."/>
            <person name="Hanada S."/>
        </authorList>
    </citation>
    <scope>NUCLEOTIDE SEQUENCE</scope>
    <source>
        <strain evidence="4">N10</strain>
    </source>
</reference>
<keyword evidence="5" id="KW-1185">Reference proteome</keyword>
<dbReference type="Proteomes" id="UP000826300">
    <property type="component" value="Chromosome"/>
</dbReference>
<feature type="domain" description="Tip attachment protein J" evidence="2">
    <location>
        <begin position="792"/>
        <end position="948"/>
    </location>
</feature>
<dbReference type="Gene3D" id="3.20.20.80">
    <property type="entry name" value="Glycosidases"/>
    <property type="match status" value="1"/>
</dbReference>
<evidence type="ECO:0000259" key="2">
    <source>
        <dbReference type="Pfam" id="PF13550"/>
    </source>
</evidence>
<dbReference type="EMBL" id="CP069370">
    <property type="protein sequence ID" value="QYZ70890.1"/>
    <property type="molecule type" value="Genomic_DNA"/>
</dbReference>
<dbReference type="InterPro" id="IPR017853">
    <property type="entry name" value="GH"/>
</dbReference>
<sequence length="1298" mass="140330">MATLILSAVGASLGGALGAGFLGVAGAALGQAAGAVIGRSIDEKLLGSGSEAVEVGRVDRFRLMGASEGAAIPRVWGRFRVGGQVIWASRFREDLNRRSSGKGGGRKTTVTEYAYSVSLAIALCEGPIRCVGRVWADGNEIAKSSLNMRVYEGTDDQIPDPLIDAIEGDGLACAYRGTAYVVIEDLDLGRFGNRVPQFSFEVVRCANVVDRVPTLADTIQAVALIPGTGEYALATTAVTLEAAPGASRTVNVNTAEGLSDITVSLDQLRGELPKVKAVSLVVSWFGDDLRCGSCSIRPKVEQKDVDGRNMKWRAGGIERKAAQILPKLNGSSIYGGTPSDQSVVEAIKAIKSGGQEVMFYPFVLMDILEGNGKPTPWAPDTEQPQLPWRGRITLNRAPGQPGTTDGTDAAKTEVDAFFGTATGAHFRVQGGKITYNGPIEWGYRRFVLHYAHLCALAGGVDAFCIGSELRGVTCIRASGDSFPAVQHLIDLAAEVRSILGQKTKIGYAADWSEYANHAADGNLYFHLDPLWADPNLDFIGIDNYLPLSDWRDSGSNLDGPWGSCANPDYLYNNVAGGEWFDWYYDSKEAVLEQRRTEISDGEFGEPWVFRVKDIRSWWENEHFDRVSGERRATAWVPGLKPVWFTEYGCPAVHLGTNQPNVFVDKRSSESLLPRGSSGVRDDFIQIGYFSAIAEFWNRPENNPTSGLYNGSMVDMTHAFAWAWDARPFPSFPTLGEVWSDGPNFELGHWINGRSGSECVENVVKDLSSLTQGGLVVKDIPRVVRGYSVPRLSSARSSIQPLMLAFGLDVVERDGEVQIRGRSARSTLAIDPAREVVESELGGLVERKRQAPESDAESIIVSYMRDQGSFETATVQSLQALGVAKGRAESEVPMVLTQKEARALVERWHAELSLGRETIKLALPLSESALGPGDVVLIDRTPFRIDRVERSGHLILEGVRTDQAAFEAVSSDDEAVPCMVPMTSTQPEVVFLDLPLLRGDEIPYAPHVAVAASSWPGPVAIWDAIGQDGFGLNTLITSPAVVGVTRNSLLAAQPGLPDRGAPLRVSFSRSDVSAASWEAVLSGANLAAIGTGAASGWELFQFADATVVGPDEYELSMRLRAQLGTESDMVAEWPPGCLVVIIDSALQQIGIAPNQRGLTRVYRTGVASLGYADSRTEVRTEVFSGNGLRPYSVVHLKVVARGDGGATVRWTRRTRIDGDNWDGFDVPLAEEGEWYVIRVYAGAILLREDRVAEPEWVYAEELLLADRSYGRLTVAVAQGSARFGLGPFAASAVPEWGDS</sequence>
<dbReference type="InterPro" id="IPR025195">
    <property type="entry name" value="GTA_TIM_dom"/>
</dbReference>
<dbReference type="InterPro" id="IPR032876">
    <property type="entry name" value="J_dom"/>
</dbReference>
<dbReference type="SUPFAM" id="SSF51445">
    <property type="entry name" value="(Trans)glycosidases"/>
    <property type="match status" value="1"/>
</dbReference>
<dbReference type="CDD" id="cd19607">
    <property type="entry name" value="GTA_TIM-barrel-like"/>
    <property type="match status" value="1"/>
</dbReference>
<proteinExistence type="predicted"/>
<dbReference type="InterPro" id="IPR056490">
    <property type="entry name" value="Rcc01698_C"/>
</dbReference>
<dbReference type="Pfam" id="PF13547">
    <property type="entry name" value="GTA_TIM"/>
    <property type="match status" value="1"/>
</dbReference>
<evidence type="ECO:0000313" key="5">
    <source>
        <dbReference type="Proteomes" id="UP000826300"/>
    </source>
</evidence>
<keyword evidence="4" id="KW-0378">Hydrolase</keyword>
<dbReference type="Pfam" id="PF23666">
    <property type="entry name" value="Rcc01698_C"/>
    <property type="match status" value="1"/>
</dbReference>
<organism evidence="4 5">
    <name type="scientific">Neotabrizicola shimadae</name>
    <dbReference type="NCBI Taxonomy" id="2807096"/>
    <lineage>
        <taxon>Bacteria</taxon>
        <taxon>Pseudomonadati</taxon>
        <taxon>Pseudomonadota</taxon>
        <taxon>Alphaproteobacteria</taxon>
        <taxon>Rhodobacterales</taxon>
        <taxon>Paracoccaceae</taxon>
        <taxon>Neotabrizicola</taxon>
    </lineage>
</organism>
<evidence type="ECO:0000259" key="3">
    <source>
        <dbReference type="Pfam" id="PF23666"/>
    </source>
</evidence>
<dbReference type="Pfam" id="PF13550">
    <property type="entry name" value="Phage-tail_3"/>
    <property type="match status" value="1"/>
</dbReference>
<gene>
    <name evidence="4" type="ORF">JO391_05080</name>
</gene>
<feature type="domain" description="Rcc01698-like C-terminal" evidence="3">
    <location>
        <begin position="1039"/>
        <end position="1138"/>
    </location>
</feature>
<feature type="domain" description="GTA TIM-barrel-like" evidence="1">
    <location>
        <begin position="441"/>
        <end position="732"/>
    </location>
</feature>
<protein>
    <submittedName>
        <fullName evidence="4">Glycoside hydrolase/phage tail family protein</fullName>
    </submittedName>
</protein>
<dbReference type="KEGG" id="nsm:JO391_05080"/>
<dbReference type="GO" id="GO:0016787">
    <property type="term" value="F:hydrolase activity"/>
    <property type="evidence" value="ECO:0007669"/>
    <property type="project" value="UniProtKB-KW"/>
</dbReference>
<evidence type="ECO:0000313" key="4">
    <source>
        <dbReference type="EMBL" id="QYZ70890.1"/>
    </source>
</evidence>
<dbReference type="RefSeq" id="WP_220663107.1">
    <property type="nucleotide sequence ID" value="NZ_CP069370.1"/>
</dbReference>
<accession>A0A8G0ZY29</accession>
<evidence type="ECO:0000259" key="1">
    <source>
        <dbReference type="Pfam" id="PF13547"/>
    </source>
</evidence>
<name>A0A8G0ZY29_9RHOB</name>